<dbReference type="SUPFAM" id="SSF50494">
    <property type="entry name" value="Trypsin-like serine proteases"/>
    <property type="match status" value="1"/>
</dbReference>
<evidence type="ECO:0000313" key="3">
    <source>
        <dbReference type="EMBL" id="KXG43300.1"/>
    </source>
</evidence>
<sequence length="437" mass="47902">MSLNKRKWFGLFVATLIVVFSFTSSFQSFVNFPKEIRMFESAIKQLKLAFPLSVIVSSSNPEILEVNGHQDEFKANLSYPLTVKPKKDGNTKVSVKLFGVIPFKSLDVNVMKDIKVIPGGQTIGVKLKSAGIMVVGHHVIQQENGVTVSPAEKAGIRAGDLIIKIGNKKIKDVTEVAEIVNKMGKKKEEIVLDIVRNREKIKVKVNPLYDKKAQLYRLGLYIRDSAAGVGTLTFYDPVNHNYGALGHVITDMDTQEPIIVGDGQILYSNVTSIDKGISGKPGEKRAIFVDEDHVIGNISKNTPFGIFGKMDQQPINGVINQSIPIAFPEEVKEGPAEILTVIEGQKVEKFKIEIVNVVPQKYPATKGMIIKVTDPKLLEKTGGIVQGMSGSPIIQDGKLVGAVTHVFVNDPTSGYGSFIEWMIRDAGMLDDEKLKAS</sequence>
<dbReference type="SMART" id="SM00228">
    <property type="entry name" value="PDZ"/>
    <property type="match status" value="1"/>
</dbReference>
<dbReference type="PROSITE" id="PS51494">
    <property type="entry name" value="SPOIVB"/>
    <property type="match status" value="1"/>
</dbReference>
<keyword evidence="1" id="KW-0720">Serine protease</keyword>
<evidence type="ECO:0000259" key="2">
    <source>
        <dbReference type="PROSITE" id="PS51494"/>
    </source>
</evidence>
<evidence type="ECO:0000256" key="1">
    <source>
        <dbReference type="ARBA" id="ARBA00022825"/>
    </source>
</evidence>
<dbReference type="EMBL" id="LSKU01000001">
    <property type="protein sequence ID" value="KXG43300.1"/>
    <property type="molecule type" value="Genomic_DNA"/>
</dbReference>
<dbReference type="RefSeq" id="WP_068723638.1">
    <property type="nucleotide sequence ID" value="NZ_LSKU01000001.1"/>
</dbReference>
<dbReference type="InterPro" id="IPR008763">
    <property type="entry name" value="Peptidase_S55"/>
</dbReference>
<feature type="domain" description="Peptidase S55" evidence="2">
    <location>
        <begin position="199"/>
        <end position="437"/>
    </location>
</feature>
<dbReference type="Pfam" id="PF17820">
    <property type="entry name" value="PDZ_6"/>
    <property type="match status" value="1"/>
</dbReference>
<dbReference type="NCBIfam" id="TIGR02860">
    <property type="entry name" value="spore_IV_B"/>
    <property type="match status" value="1"/>
</dbReference>
<dbReference type="GO" id="GO:0008236">
    <property type="term" value="F:serine-type peptidase activity"/>
    <property type="evidence" value="ECO:0007669"/>
    <property type="project" value="UniProtKB-KW"/>
</dbReference>
<dbReference type="InterPro" id="IPR014219">
    <property type="entry name" value="SpoIVB"/>
</dbReference>
<comment type="caution">
    <text evidence="3">The sequence shown here is derived from an EMBL/GenBank/DDBJ whole genome shotgun (WGS) entry which is preliminary data.</text>
</comment>
<dbReference type="Proteomes" id="UP000070352">
    <property type="component" value="Unassembled WGS sequence"/>
</dbReference>
<dbReference type="InterPro" id="IPR001478">
    <property type="entry name" value="PDZ"/>
</dbReference>
<keyword evidence="1" id="KW-0645">Protease</keyword>
<dbReference type="Gene3D" id="2.30.42.10">
    <property type="match status" value="1"/>
</dbReference>
<reference evidence="3 4" key="1">
    <citation type="submission" date="2016-02" db="EMBL/GenBank/DDBJ databases">
        <title>Draft Genome for Tepidibacillus decaturensis nov. sp. Strain Z9, an Anaerobic, Moderately Thermophilic and Heterotrophic Bacterium from Deep Subsurface of the Illinois Basin, USA.</title>
        <authorList>
            <person name="Dong Y."/>
            <person name="Chang J.Y."/>
            <person name="Sanford R."/>
            <person name="Fouke B.W."/>
        </authorList>
    </citation>
    <scope>NUCLEOTIDE SEQUENCE [LARGE SCALE GENOMIC DNA]</scope>
    <source>
        <strain evidence="3 4">Z9</strain>
    </source>
</reference>
<dbReference type="OrthoDB" id="9765242at2"/>
<dbReference type="SUPFAM" id="SSF50156">
    <property type="entry name" value="PDZ domain-like"/>
    <property type="match status" value="1"/>
</dbReference>
<organism evidence="3 4">
    <name type="scientific">Tepidibacillus decaturensis</name>
    <dbReference type="NCBI Taxonomy" id="1413211"/>
    <lineage>
        <taxon>Bacteria</taxon>
        <taxon>Bacillati</taxon>
        <taxon>Bacillota</taxon>
        <taxon>Bacilli</taxon>
        <taxon>Bacillales</taxon>
        <taxon>Bacillaceae</taxon>
        <taxon>Tepidibacillus</taxon>
    </lineage>
</organism>
<keyword evidence="1" id="KW-0378">Hydrolase</keyword>
<dbReference type="Pfam" id="PF05580">
    <property type="entry name" value="Peptidase_S55"/>
    <property type="match status" value="1"/>
</dbReference>
<gene>
    <name evidence="3" type="ORF">U473_04185</name>
</gene>
<dbReference type="InterPro" id="IPR041489">
    <property type="entry name" value="PDZ_6"/>
</dbReference>
<protein>
    <submittedName>
        <fullName evidence="3">SpoIVB peptidase</fullName>
    </submittedName>
</protein>
<dbReference type="STRING" id="1413211.U473_04185"/>
<evidence type="ECO:0000313" key="4">
    <source>
        <dbReference type="Proteomes" id="UP000070352"/>
    </source>
</evidence>
<accession>A0A135L2X4</accession>
<proteinExistence type="predicted"/>
<dbReference type="AlphaFoldDB" id="A0A135L2X4"/>
<dbReference type="InterPro" id="IPR009003">
    <property type="entry name" value="Peptidase_S1_PA"/>
</dbReference>
<name>A0A135L2X4_9BACI</name>
<keyword evidence="4" id="KW-1185">Reference proteome</keyword>
<dbReference type="InterPro" id="IPR036034">
    <property type="entry name" value="PDZ_sf"/>
</dbReference>